<dbReference type="PANTHER" id="PTHR43731">
    <property type="entry name" value="RHOMBOID PROTEASE"/>
    <property type="match status" value="1"/>
</dbReference>
<feature type="transmembrane region" description="Helical" evidence="7">
    <location>
        <begin position="264"/>
        <end position="285"/>
    </location>
</feature>
<evidence type="ECO:0000256" key="5">
    <source>
        <dbReference type="ARBA" id="ARBA00022989"/>
    </source>
</evidence>
<keyword evidence="5 7" id="KW-1133">Transmembrane helix</keyword>
<feature type="transmembrane region" description="Helical" evidence="7">
    <location>
        <begin position="315"/>
        <end position="335"/>
    </location>
</feature>
<evidence type="ECO:0000256" key="3">
    <source>
        <dbReference type="ARBA" id="ARBA00022692"/>
    </source>
</evidence>
<name>A0A0M2NUF3_STACC</name>
<dbReference type="RefSeq" id="WP_019469352.1">
    <property type="nucleotide sequence ID" value="NZ_BKAS01000006.1"/>
</dbReference>
<feature type="domain" description="Peptidase S54 rhomboid" evidence="8">
    <location>
        <begin position="199"/>
        <end position="333"/>
    </location>
</feature>
<dbReference type="Gene3D" id="1.20.1540.10">
    <property type="entry name" value="Rhomboid-like"/>
    <property type="match status" value="1"/>
</dbReference>
<dbReference type="InterPro" id="IPR050925">
    <property type="entry name" value="Rhomboid_protease_S54"/>
</dbReference>
<dbReference type="InterPro" id="IPR011990">
    <property type="entry name" value="TPR-like_helical_dom_sf"/>
</dbReference>
<evidence type="ECO:0000256" key="6">
    <source>
        <dbReference type="ARBA" id="ARBA00023136"/>
    </source>
</evidence>
<dbReference type="Proteomes" id="UP000034455">
    <property type="component" value="Unassembled WGS sequence"/>
</dbReference>
<comment type="caution">
    <text evidence="9">The sequence shown here is derived from an EMBL/GenBank/DDBJ whole genome shotgun (WGS) entry which is preliminary data.</text>
</comment>
<evidence type="ECO:0000313" key="10">
    <source>
        <dbReference type="Proteomes" id="UP000034455"/>
    </source>
</evidence>
<dbReference type="GO" id="GO:0006508">
    <property type="term" value="P:proteolysis"/>
    <property type="evidence" value="ECO:0007669"/>
    <property type="project" value="UniProtKB-KW"/>
</dbReference>
<dbReference type="SUPFAM" id="SSF48452">
    <property type="entry name" value="TPR-like"/>
    <property type="match status" value="1"/>
</dbReference>
<evidence type="ECO:0000256" key="7">
    <source>
        <dbReference type="SAM" id="Phobius"/>
    </source>
</evidence>
<dbReference type="CDD" id="cd06174">
    <property type="entry name" value="MFS"/>
    <property type="match status" value="1"/>
</dbReference>
<sequence>MITEKHFWKSIYTWTKYLNYQVVHRNQDDSEIWLANKRKQSVAIFKFGANSTQEVRFDKSRIQDHEEDIITFLGFKPQNYYLYIYTDKTFTNENLDELKSVKFKVKIIRQVEHLDKIMPNYLMKFMFNRSTKHTKGFYKQRALNNNPIEKHMLKFAPVTYLLIVINIIIWLSMVLFLNHFSDLKLLDIGGLVHFNVVHGEWYRLISSIFLHYNFEHILMNMLSLFIFGKIVEAIVGHWRFLIIYFVSGLFGNFASLSFNTDTVSVGASGAIFGLIGAIFAFMYIGKQFNQKLIGQLLIVLVILIGASLLMQNVNIVAHVGGFIGGLLITLIGYYFKINQNKFWIFLILMIVLFIAAQIRIFTIQEDNIYNTIIEKEMKHGNYKSAKDMVQHTVNKSYADDETYYLKGLINATTDSKSEGMATWERGLRNFPDSALLNYKLAVANRSIDNKDKAKKHIKAALKIDPTNHDYINLNKELSDDSDS</sequence>
<evidence type="ECO:0000256" key="1">
    <source>
        <dbReference type="ARBA" id="ARBA00004141"/>
    </source>
</evidence>
<proteinExistence type="inferred from homology"/>
<comment type="similarity">
    <text evidence="2">Belongs to the peptidase S54 family.</text>
</comment>
<keyword evidence="3 7" id="KW-0812">Transmembrane</keyword>
<comment type="subcellular location">
    <subcellularLocation>
        <location evidence="1">Membrane</location>
        <topology evidence="1">Multi-pass membrane protein</topology>
    </subcellularLocation>
</comment>
<feature type="transmembrane region" description="Helical" evidence="7">
    <location>
        <begin position="292"/>
        <end position="309"/>
    </location>
</feature>
<dbReference type="Gene3D" id="1.25.40.10">
    <property type="entry name" value="Tetratricopeptide repeat domain"/>
    <property type="match status" value="1"/>
</dbReference>
<dbReference type="AlphaFoldDB" id="A0A0M2NUF3"/>
<dbReference type="SUPFAM" id="SSF144091">
    <property type="entry name" value="Rhomboid-like"/>
    <property type="match status" value="1"/>
</dbReference>
<feature type="transmembrane region" description="Helical" evidence="7">
    <location>
        <begin position="158"/>
        <end position="181"/>
    </location>
</feature>
<protein>
    <submittedName>
        <fullName evidence="9">Rhomboid family serine protease</fullName>
    </submittedName>
</protein>
<dbReference type="Pfam" id="PF01694">
    <property type="entry name" value="Rhomboid"/>
    <property type="match status" value="1"/>
</dbReference>
<keyword evidence="4" id="KW-0378">Hydrolase</keyword>
<evidence type="ECO:0000259" key="8">
    <source>
        <dbReference type="Pfam" id="PF01694"/>
    </source>
</evidence>
<gene>
    <name evidence="9" type="ORF">UF66_0674</name>
</gene>
<reference evidence="9 10" key="1">
    <citation type="submission" date="2015-03" db="EMBL/GenBank/DDBJ databases">
        <title>Genome Assembly of Staphylococcus cohnii subsp. cohnii strain G22B2.</title>
        <authorList>
            <person name="Nair G."/>
            <person name="Kaur G."/>
            <person name="Khatri I."/>
            <person name="Singh N.K."/>
            <person name="Sathyabama S."/>
            <person name="Maurya S.K."/>
            <person name="Subramanian S."/>
            <person name="Agrewala J.N."/>
            <person name="Mayilraj S."/>
        </authorList>
    </citation>
    <scope>NUCLEOTIDE SEQUENCE [LARGE SCALE GENOMIC DNA]</scope>
    <source>
        <strain evidence="9 10">G22B2</strain>
    </source>
</reference>
<accession>A0A0M2NUF3</accession>
<dbReference type="EMBL" id="LAKJ01000013">
    <property type="protein sequence ID" value="KKI63627.1"/>
    <property type="molecule type" value="Genomic_DNA"/>
</dbReference>
<feature type="transmembrane region" description="Helical" evidence="7">
    <location>
        <begin position="240"/>
        <end position="258"/>
    </location>
</feature>
<dbReference type="InterPro" id="IPR022764">
    <property type="entry name" value="Peptidase_S54_rhomboid_dom"/>
</dbReference>
<dbReference type="InterPro" id="IPR035952">
    <property type="entry name" value="Rhomboid-like_sf"/>
</dbReference>
<dbReference type="PANTHER" id="PTHR43731:SF14">
    <property type="entry name" value="PRESENILIN-ASSOCIATED RHOMBOID-LIKE PROTEIN, MITOCHONDRIAL"/>
    <property type="match status" value="1"/>
</dbReference>
<keyword evidence="9" id="KW-0645">Protease</keyword>
<dbReference type="GO" id="GO:0004252">
    <property type="term" value="F:serine-type endopeptidase activity"/>
    <property type="evidence" value="ECO:0007669"/>
    <property type="project" value="InterPro"/>
</dbReference>
<feature type="transmembrane region" description="Helical" evidence="7">
    <location>
        <begin position="342"/>
        <end position="361"/>
    </location>
</feature>
<keyword evidence="6 7" id="KW-0472">Membrane</keyword>
<evidence type="ECO:0000313" key="9">
    <source>
        <dbReference type="EMBL" id="KKI63627.1"/>
    </source>
</evidence>
<evidence type="ECO:0000256" key="4">
    <source>
        <dbReference type="ARBA" id="ARBA00022801"/>
    </source>
</evidence>
<dbReference type="GeneID" id="58097453"/>
<dbReference type="PATRIC" id="fig|74704.6.peg.688"/>
<dbReference type="GO" id="GO:0016020">
    <property type="term" value="C:membrane"/>
    <property type="evidence" value="ECO:0007669"/>
    <property type="project" value="UniProtKB-SubCell"/>
</dbReference>
<evidence type="ECO:0000256" key="2">
    <source>
        <dbReference type="ARBA" id="ARBA00009045"/>
    </source>
</evidence>
<feature type="transmembrane region" description="Helical" evidence="7">
    <location>
        <begin position="201"/>
        <end position="228"/>
    </location>
</feature>
<organism evidence="9 10">
    <name type="scientific">Staphylococcus cohnii subsp. cohnii</name>
    <dbReference type="NCBI Taxonomy" id="74704"/>
    <lineage>
        <taxon>Bacteria</taxon>
        <taxon>Bacillati</taxon>
        <taxon>Bacillota</taxon>
        <taxon>Bacilli</taxon>
        <taxon>Bacillales</taxon>
        <taxon>Staphylococcaceae</taxon>
        <taxon>Staphylococcus</taxon>
        <taxon>Staphylococcus cohnii species complex</taxon>
    </lineage>
</organism>